<dbReference type="RefSeq" id="WP_007043432.1">
    <property type="nucleotide sequence ID" value="NZ_AFWT01000130.1"/>
</dbReference>
<reference evidence="1 2" key="1">
    <citation type="submission" date="2011-06" db="EMBL/GenBank/DDBJ databases">
        <title>The draft genome of Thiorhodococcus drewsii AZ1.</title>
        <authorList>
            <consortium name="US DOE Joint Genome Institute (JGI-PGF)"/>
            <person name="Lucas S."/>
            <person name="Han J."/>
            <person name="Lapidus A."/>
            <person name="Cheng J.-F."/>
            <person name="Goodwin L."/>
            <person name="Pitluck S."/>
            <person name="Peters L."/>
            <person name="Land M.L."/>
            <person name="Hauser L."/>
            <person name="Vogl K."/>
            <person name="Liu Z."/>
            <person name="Imhoff J."/>
            <person name="Thiel V."/>
            <person name="Frigaard N.-U."/>
            <person name="Bryant D.A."/>
            <person name="Woyke T.J."/>
        </authorList>
    </citation>
    <scope>NUCLEOTIDE SEQUENCE [LARGE SCALE GENOMIC DNA]</scope>
    <source>
        <strain evidence="1 2">AZ1</strain>
    </source>
</reference>
<dbReference type="AlphaFoldDB" id="G2E8V8"/>
<evidence type="ECO:0000313" key="2">
    <source>
        <dbReference type="Proteomes" id="UP000004200"/>
    </source>
</evidence>
<gene>
    <name evidence="1" type="ORF">ThidrDRAFT_4722</name>
</gene>
<dbReference type="EMBL" id="AFWT01000130">
    <property type="protein sequence ID" value="EGV27465.1"/>
    <property type="molecule type" value="Genomic_DNA"/>
</dbReference>
<proteinExistence type="predicted"/>
<dbReference type="Proteomes" id="UP000004200">
    <property type="component" value="Unassembled WGS sequence"/>
</dbReference>
<name>G2E8V8_9GAMM</name>
<dbReference type="InterPro" id="IPR029024">
    <property type="entry name" value="TerB-like"/>
</dbReference>
<protein>
    <submittedName>
        <fullName evidence="1">Uncharacterized protein</fullName>
    </submittedName>
</protein>
<sequence length="79" mass="9097">MNIFESRDEMVAHLSCLTHFAKVDGTVTDNEREFLTNLSAVYKHRFPQFVQPEVPLAETFDLAPINGRKNKMMLLQDLS</sequence>
<evidence type="ECO:0000313" key="1">
    <source>
        <dbReference type="EMBL" id="EGV27465.1"/>
    </source>
</evidence>
<dbReference type="SUPFAM" id="SSF158682">
    <property type="entry name" value="TerB-like"/>
    <property type="match status" value="1"/>
</dbReference>
<keyword evidence="2" id="KW-1185">Reference proteome</keyword>
<comment type="caution">
    <text evidence="1">The sequence shown here is derived from an EMBL/GenBank/DDBJ whole genome shotgun (WGS) entry which is preliminary data.</text>
</comment>
<organism evidence="1 2">
    <name type="scientific">Thiorhodococcus drewsii AZ1</name>
    <dbReference type="NCBI Taxonomy" id="765913"/>
    <lineage>
        <taxon>Bacteria</taxon>
        <taxon>Pseudomonadati</taxon>
        <taxon>Pseudomonadota</taxon>
        <taxon>Gammaproteobacteria</taxon>
        <taxon>Chromatiales</taxon>
        <taxon>Chromatiaceae</taxon>
        <taxon>Thiorhodococcus</taxon>
    </lineage>
</organism>
<accession>G2E8V8</accession>